<dbReference type="Proteomes" id="UP001141259">
    <property type="component" value="Unassembled WGS sequence"/>
</dbReference>
<proteinExistence type="predicted"/>
<reference evidence="1" key="1">
    <citation type="submission" date="2022-08" db="EMBL/GenBank/DDBJ databases">
        <authorList>
            <person name="Tistechok S."/>
            <person name="Samborskyy M."/>
            <person name="Roman I."/>
        </authorList>
    </citation>
    <scope>NUCLEOTIDE SEQUENCE</scope>
    <source>
        <strain evidence="1">DSM 103496</strain>
    </source>
</reference>
<organism evidence="1 2">
    <name type="scientific">Umezawaea endophytica</name>
    <dbReference type="NCBI Taxonomy" id="1654476"/>
    <lineage>
        <taxon>Bacteria</taxon>
        <taxon>Bacillati</taxon>
        <taxon>Actinomycetota</taxon>
        <taxon>Actinomycetes</taxon>
        <taxon>Pseudonocardiales</taxon>
        <taxon>Pseudonocardiaceae</taxon>
        <taxon>Umezawaea</taxon>
    </lineage>
</organism>
<dbReference type="EMBL" id="JANYMP010000022">
    <property type="protein sequence ID" value="MCS7482147.1"/>
    <property type="molecule type" value="Genomic_DNA"/>
</dbReference>
<protein>
    <submittedName>
        <fullName evidence="1">Uncharacterized protein</fullName>
    </submittedName>
</protein>
<evidence type="ECO:0000313" key="2">
    <source>
        <dbReference type="Proteomes" id="UP001141259"/>
    </source>
</evidence>
<keyword evidence="2" id="KW-1185">Reference proteome</keyword>
<dbReference type="RefSeq" id="WP_259627629.1">
    <property type="nucleotide sequence ID" value="NZ_JANYMP010000022.1"/>
</dbReference>
<name>A0A9X3AHV3_9PSEU</name>
<evidence type="ECO:0000313" key="1">
    <source>
        <dbReference type="EMBL" id="MCS7482147.1"/>
    </source>
</evidence>
<gene>
    <name evidence="1" type="ORF">NZH93_35320</name>
</gene>
<accession>A0A9X3AHV3</accession>
<dbReference type="AlphaFoldDB" id="A0A9X3AHV3"/>
<sequence>MEATLFALVTDEATLFAFGMRITEGDETDVVVYRRDPETRKTMFGVHDSVERAVRHYSRMVPVDVLWAPDDWENEVV</sequence>
<comment type="caution">
    <text evidence="1">The sequence shown here is derived from an EMBL/GenBank/DDBJ whole genome shotgun (WGS) entry which is preliminary data.</text>
</comment>